<sequence>MNLKTLEDSLHKIGYITQIHESINSLTIALPDIDGNPKFGSNSRIEIDNNNVSYIFYTGQIPVEKNFDDEKKLIEFIKQKFPIEK</sequence>
<organism evidence="1 2">
    <name type="scientific">Flavobacterium jejuense</name>
    <dbReference type="NCBI Taxonomy" id="1544455"/>
    <lineage>
        <taxon>Bacteria</taxon>
        <taxon>Pseudomonadati</taxon>
        <taxon>Bacteroidota</taxon>
        <taxon>Flavobacteriia</taxon>
        <taxon>Flavobacteriales</taxon>
        <taxon>Flavobacteriaceae</taxon>
        <taxon>Flavobacterium</taxon>
    </lineage>
</organism>
<reference evidence="1" key="2">
    <citation type="submission" date="2020-02" db="EMBL/GenBank/DDBJ databases">
        <title>Flavobacterium profundi sp. nov., isolated from a deep-sea seamount.</title>
        <authorList>
            <person name="Zhang D.-C."/>
        </authorList>
    </citation>
    <scope>NUCLEOTIDE SEQUENCE</scope>
    <source>
        <strain evidence="1">EC11</strain>
    </source>
</reference>
<proteinExistence type="predicted"/>
<dbReference type="Proteomes" id="UP000817854">
    <property type="component" value="Unassembled WGS sequence"/>
</dbReference>
<keyword evidence="2" id="KW-1185">Reference proteome</keyword>
<evidence type="ECO:0000313" key="1">
    <source>
        <dbReference type="EMBL" id="NHN25545.1"/>
    </source>
</evidence>
<dbReference type="EMBL" id="VEVQ02000004">
    <property type="protein sequence ID" value="NHN25545.1"/>
    <property type="molecule type" value="Genomic_DNA"/>
</dbReference>
<name>A0ABX0IUU0_9FLAO</name>
<reference evidence="1" key="1">
    <citation type="submission" date="2019-05" db="EMBL/GenBank/DDBJ databases">
        <authorList>
            <person name="Lianzixin W."/>
        </authorList>
    </citation>
    <scope>NUCLEOTIDE SEQUENCE</scope>
    <source>
        <strain evidence="1">EC11</strain>
    </source>
</reference>
<accession>A0ABX0IUU0</accession>
<protein>
    <submittedName>
        <fullName evidence="1">Uncharacterized protein</fullName>
    </submittedName>
</protein>
<comment type="caution">
    <text evidence="1">The sequence shown here is derived from an EMBL/GenBank/DDBJ whole genome shotgun (WGS) entry which is preliminary data.</text>
</comment>
<evidence type="ECO:0000313" key="2">
    <source>
        <dbReference type="Proteomes" id="UP000817854"/>
    </source>
</evidence>
<dbReference type="RefSeq" id="WP_140961812.1">
    <property type="nucleotide sequence ID" value="NZ_VEVQ02000004.1"/>
</dbReference>
<gene>
    <name evidence="1" type="ORF">FIA58_007635</name>
</gene>